<reference evidence="1 2" key="2">
    <citation type="journal article" date="2004" name="Trends Parasitol.">
        <title>The Anopheles gambiae genome: an update.</title>
        <authorList>
            <person name="Mongin E."/>
            <person name="Louis C."/>
            <person name="Holt R.A."/>
            <person name="Birney E."/>
            <person name="Collins F.H."/>
        </authorList>
    </citation>
    <scope>NUCLEOTIDE SEQUENCE [LARGE SCALE GENOMIC DNA]</scope>
    <source>
        <strain evidence="1 2">PEST</strain>
    </source>
</reference>
<protein>
    <submittedName>
        <fullName evidence="1">Uncharacterized protein</fullName>
    </submittedName>
</protein>
<reference evidence="1" key="3">
    <citation type="submission" date="2020-05" db="UniProtKB">
        <authorList>
            <consortium name="EnsemblMetazoa"/>
        </authorList>
    </citation>
    <scope>IDENTIFICATION</scope>
    <source>
        <strain evidence="1">PEST</strain>
    </source>
</reference>
<dbReference type="VEuPathDB" id="VectorBase:AGAP028467"/>
<proteinExistence type="predicted"/>
<dbReference type="AlphaFoldDB" id="A0A1S4HDD3"/>
<dbReference type="OMA" id="YISEYIC"/>
<dbReference type="Proteomes" id="UP000007062">
    <property type="component" value="Chromosome 2R"/>
</dbReference>
<dbReference type="EMBL" id="AAAB01008987">
    <property type="status" value="NOT_ANNOTATED_CDS"/>
    <property type="molecule type" value="Genomic_DNA"/>
</dbReference>
<evidence type="ECO:0000313" key="2">
    <source>
        <dbReference type="Proteomes" id="UP000007062"/>
    </source>
</evidence>
<accession>A0A1S4HDD3</accession>
<evidence type="ECO:0000313" key="1">
    <source>
        <dbReference type="EnsemblMetazoa" id="AGAP028467-PA"/>
    </source>
</evidence>
<name>A0A1S4HDD3_ANOGA</name>
<keyword evidence="2" id="KW-1185">Reference proteome</keyword>
<dbReference type="EnsemblMetazoa" id="AGAP028467-RA">
    <property type="protein sequence ID" value="AGAP028467-PA"/>
    <property type="gene ID" value="AGAP028467"/>
</dbReference>
<organism evidence="1 2">
    <name type="scientific">Anopheles gambiae</name>
    <name type="common">African malaria mosquito</name>
    <dbReference type="NCBI Taxonomy" id="7165"/>
    <lineage>
        <taxon>Eukaryota</taxon>
        <taxon>Metazoa</taxon>
        <taxon>Ecdysozoa</taxon>
        <taxon>Arthropoda</taxon>
        <taxon>Hexapoda</taxon>
        <taxon>Insecta</taxon>
        <taxon>Pterygota</taxon>
        <taxon>Neoptera</taxon>
        <taxon>Endopterygota</taxon>
        <taxon>Diptera</taxon>
        <taxon>Nematocera</taxon>
        <taxon>Culicoidea</taxon>
        <taxon>Culicidae</taxon>
        <taxon>Anophelinae</taxon>
        <taxon>Anopheles</taxon>
    </lineage>
</organism>
<reference evidence="1 2" key="1">
    <citation type="journal article" date="2002" name="Science">
        <title>The genome sequence of the malaria mosquito Anopheles gambiae.</title>
        <authorList>
            <person name="Holt R.A."/>
            <person name="Subramanian G.M."/>
            <person name="Halpern A."/>
            <person name="Sutton G.G."/>
            <person name="Charlab R."/>
            <person name="Nusskern D.R."/>
            <person name="Wincker P."/>
            <person name="Clark A.G."/>
            <person name="Ribeiro J.M."/>
            <person name="Wides R."/>
            <person name="Salzberg S.L."/>
            <person name="Loftus B."/>
            <person name="Yandell M."/>
            <person name="Majoros W.H."/>
            <person name="Rusch D.B."/>
            <person name="Lai Z."/>
            <person name="Kraft C.L."/>
            <person name="Abril J.F."/>
            <person name="Anthouard V."/>
            <person name="Arensburger P."/>
            <person name="Atkinson P.W."/>
            <person name="Baden H."/>
            <person name="de Berardinis V."/>
            <person name="Baldwin D."/>
            <person name="Benes V."/>
            <person name="Biedler J."/>
            <person name="Blass C."/>
            <person name="Bolanos R."/>
            <person name="Boscus D."/>
            <person name="Barnstead M."/>
            <person name="Cai S."/>
            <person name="Center A."/>
            <person name="Chaturverdi K."/>
            <person name="Christophides G.K."/>
            <person name="Chrystal M.A."/>
            <person name="Clamp M."/>
            <person name="Cravchik A."/>
            <person name="Curwen V."/>
            <person name="Dana A."/>
            <person name="Delcher A."/>
            <person name="Dew I."/>
            <person name="Evans C.A."/>
            <person name="Flanigan M."/>
            <person name="Grundschober-Freimoser A."/>
            <person name="Friedli L."/>
            <person name="Gu Z."/>
            <person name="Guan P."/>
            <person name="Guigo R."/>
            <person name="Hillenmeyer M.E."/>
            <person name="Hladun S.L."/>
            <person name="Hogan J.R."/>
            <person name="Hong Y.S."/>
            <person name="Hoover J."/>
            <person name="Jaillon O."/>
            <person name="Ke Z."/>
            <person name="Kodira C."/>
            <person name="Kokoza E."/>
            <person name="Koutsos A."/>
            <person name="Letunic I."/>
            <person name="Levitsky A."/>
            <person name="Liang Y."/>
            <person name="Lin J.J."/>
            <person name="Lobo N.F."/>
            <person name="Lopez J.R."/>
            <person name="Malek J.A."/>
            <person name="McIntosh T.C."/>
            <person name="Meister S."/>
            <person name="Miller J."/>
            <person name="Mobarry C."/>
            <person name="Mongin E."/>
            <person name="Murphy S.D."/>
            <person name="O'Brochta D.A."/>
            <person name="Pfannkoch C."/>
            <person name="Qi R."/>
            <person name="Regier M.A."/>
            <person name="Remington K."/>
            <person name="Shao H."/>
            <person name="Sharakhova M.V."/>
            <person name="Sitter C.D."/>
            <person name="Shetty J."/>
            <person name="Smith T.J."/>
            <person name="Strong R."/>
            <person name="Sun J."/>
            <person name="Thomasova D."/>
            <person name="Ton L.Q."/>
            <person name="Topalis P."/>
            <person name="Tu Z."/>
            <person name="Unger M.F."/>
            <person name="Walenz B."/>
            <person name="Wang A."/>
            <person name="Wang J."/>
            <person name="Wang M."/>
            <person name="Wang X."/>
            <person name="Woodford K.J."/>
            <person name="Wortman J.R."/>
            <person name="Wu M."/>
            <person name="Yao A."/>
            <person name="Zdobnov E.M."/>
            <person name="Zhang H."/>
            <person name="Zhao Q."/>
            <person name="Zhao S."/>
            <person name="Zhu S.C."/>
            <person name="Zhimulev I."/>
            <person name="Coluzzi M."/>
            <person name="della Torre A."/>
            <person name="Roth C.W."/>
            <person name="Louis C."/>
            <person name="Kalush F."/>
            <person name="Mural R.J."/>
            <person name="Myers E.W."/>
            <person name="Adams M.D."/>
            <person name="Smith H.O."/>
            <person name="Broder S."/>
            <person name="Gardner M.J."/>
            <person name="Fraser C.M."/>
            <person name="Birney E."/>
            <person name="Bork P."/>
            <person name="Brey P.T."/>
            <person name="Venter J.C."/>
            <person name="Weissenbach J."/>
            <person name="Kafatos F.C."/>
            <person name="Collins F.H."/>
            <person name="Hoffman S.L."/>
        </authorList>
    </citation>
    <scope>NUCLEOTIDE SEQUENCE [LARGE SCALE GENOMIC DNA]</scope>
    <source>
        <strain evidence="1 2">PEST</strain>
    </source>
</reference>
<sequence length="182" mass="20263">MSWHSGKDSGTAMNYASCGVGSSSVSALKPVQSSRMDSTQDTQEQYQMLHEDEWPTSSFSNATSYSKPSMDIQLLNDDHEKAILRDLCKSGGSESTPLTTFSYISEYICSNNIDIWPGEIASSSEASAKQELDHGEQRLPISGCIHQQVYLRCKRVLESIIVRNEQILAMLRQKSCQKNSIK</sequence>
<dbReference type="InParanoid" id="A0A1S4HDD3"/>
<dbReference type="VEuPathDB" id="VectorBase:AGAMI1_005697"/>